<evidence type="ECO:0000313" key="3">
    <source>
        <dbReference type="Proteomes" id="UP000638263"/>
    </source>
</evidence>
<dbReference type="InterPro" id="IPR006311">
    <property type="entry name" value="TAT_signal"/>
</dbReference>
<protein>
    <submittedName>
        <fullName evidence="2">Uncharacterized protein</fullName>
    </submittedName>
</protein>
<keyword evidence="3" id="KW-1185">Reference proteome</keyword>
<name>A0A917R9B2_9NOCA</name>
<evidence type="ECO:0000256" key="1">
    <source>
        <dbReference type="SAM" id="MobiDB-lite"/>
    </source>
</evidence>
<sequence>MTERVTDRPAAGYPRGPSSDRYGGARRVNRRTALRVAGGGTVGLFAAGALAGCAEEPITEPDVLVAQEFSARSDAAAAAAAIAIDPQRTDALTTVAAERTAHAQALRTEIDRAIGVYGDGTTPAVRTPAATTTPAPDAPPSIASLRDQLTASQRAAADLAVTQSGYRAGLLASISASCAVQVGVLLV</sequence>
<dbReference type="PROSITE" id="PS51318">
    <property type="entry name" value="TAT"/>
    <property type="match status" value="1"/>
</dbReference>
<evidence type="ECO:0000313" key="2">
    <source>
        <dbReference type="EMBL" id="GGK95884.1"/>
    </source>
</evidence>
<gene>
    <name evidence="2" type="ORF">GCM10011588_07820</name>
</gene>
<dbReference type="Proteomes" id="UP000638263">
    <property type="component" value="Unassembled WGS sequence"/>
</dbReference>
<organism evidence="2 3">
    <name type="scientific">Nocardia jinanensis</name>
    <dbReference type="NCBI Taxonomy" id="382504"/>
    <lineage>
        <taxon>Bacteria</taxon>
        <taxon>Bacillati</taxon>
        <taxon>Actinomycetota</taxon>
        <taxon>Actinomycetes</taxon>
        <taxon>Mycobacteriales</taxon>
        <taxon>Nocardiaceae</taxon>
        <taxon>Nocardia</taxon>
    </lineage>
</organism>
<dbReference type="RefSeq" id="WP_308434939.1">
    <property type="nucleotide sequence ID" value="NZ_BMMH01000001.1"/>
</dbReference>
<comment type="caution">
    <text evidence="2">The sequence shown here is derived from an EMBL/GenBank/DDBJ whole genome shotgun (WGS) entry which is preliminary data.</text>
</comment>
<proteinExistence type="predicted"/>
<feature type="region of interest" description="Disordered" evidence="1">
    <location>
        <begin position="1"/>
        <end position="26"/>
    </location>
</feature>
<reference evidence="2" key="2">
    <citation type="submission" date="2020-09" db="EMBL/GenBank/DDBJ databases">
        <authorList>
            <person name="Sun Q."/>
            <person name="Zhou Y."/>
        </authorList>
    </citation>
    <scope>NUCLEOTIDE SEQUENCE</scope>
    <source>
        <strain evidence="2">CGMCC 4.3508</strain>
    </source>
</reference>
<reference evidence="2" key="1">
    <citation type="journal article" date="2014" name="Int. J. Syst. Evol. Microbiol.">
        <title>Complete genome sequence of Corynebacterium casei LMG S-19264T (=DSM 44701T), isolated from a smear-ripened cheese.</title>
        <authorList>
            <consortium name="US DOE Joint Genome Institute (JGI-PGF)"/>
            <person name="Walter F."/>
            <person name="Albersmeier A."/>
            <person name="Kalinowski J."/>
            <person name="Ruckert C."/>
        </authorList>
    </citation>
    <scope>NUCLEOTIDE SEQUENCE</scope>
    <source>
        <strain evidence="2">CGMCC 4.3508</strain>
    </source>
</reference>
<dbReference type="AlphaFoldDB" id="A0A917R9B2"/>
<accession>A0A917R9B2</accession>
<dbReference type="EMBL" id="BMMH01000001">
    <property type="protein sequence ID" value="GGK95884.1"/>
    <property type="molecule type" value="Genomic_DNA"/>
</dbReference>